<feature type="transmembrane region" description="Helical" evidence="2">
    <location>
        <begin position="180"/>
        <end position="201"/>
    </location>
</feature>
<comment type="caution">
    <text evidence="3">The sequence shown here is derived from an EMBL/GenBank/DDBJ whole genome shotgun (WGS) entry which is preliminary data.</text>
</comment>
<keyword evidence="2" id="KW-1133">Transmembrane helix</keyword>
<dbReference type="OrthoDB" id="5244221at2"/>
<evidence type="ECO:0000313" key="3">
    <source>
        <dbReference type="EMBL" id="KAA9393410.1"/>
    </source>
</evidence>
<proteinExistence type="predicted"/>
<feature type="transmembrane region" description="Helical" evidence="2">
    <location>
        <begin position="133"/>
        <end position="159"/>
    </location>
</feature>
<evidence type="ECO:0000313" key="4">
    <source>
        <dbReference type="Proteomes" id="UP000325957"/>
    </source>
</evidence>
<accession>A0A5J5KVY6</accession>
<organism evidence="3 4">
    <name type="scientific">Kocuria coralli</name>
    <dbReference type="NCBI Taxonomy" id="1461025"/>
    <lineage>
        <taxon>Bacteria</taxon>
        <taxon>Bacillati</taxon>
        <taxon>Actinomycetota</taxon>
        <taxon>Actinomycetes</taxon>
        <taxon>Micrococcales</taxon>
        <taxon>Micrococcaceae</taxon>
        <taxon>Kocuria</taxon>
    </lineage>
</organism>
<dbReference type="EMBL" id="SZWF01000019">
    <property type="protein sequence ID" value="KAA9393410.1"/>
    <property type="molecule type" value="Genomic_DNA"/>
</dbReference>
<dbReference type="RefSeq" id="WP_158034583.1">
    <property type="nucleotide sequence ID" value="NZ_ML708624.1"/>
</dbReference>
<keyword evidence="2" id="KW-0472">Membrane</keyword>
<feature type="transmembrane region" description="Helical" evidence="2">
    <location>
        <begin position="207"/>
        <end position="228"/>
    </location>
</feature>
<evidence type="ECO:0000256" key="1">
    <source>
        <dbReference type="SAM" id="MobiDB-lite"/>
    </source>
</evidence>
<reference evidence="3 4" key="1">
    <citation type="submission" date="2019-05" db="EMBL/GenBank/DDBJ databases">
        <title>Kocuria coralli sp. nov., a novel actinobacterium isolated from coral reef seawater.</title>
        <authorList>
            <person name="Li J."/>
        </authorList>
    </citation>
    <scope>NUCLEOTIDE SEQUENCE [LARGE SCALE GENOMIC DNA]</scope>
    <source>
        <strain evidence="3 4">SCSIO 13007</strain>
    </source>
</reference>
<dbReference type="Pfam" id="PF11361">
    <property type="entry name" value="DUF3159"/>
    <property type="match status" value="1"/>
</dbReference>
<feature type="transmembrane region" description="Helical" evidence="2">
    <location>
        <begin position="65"/>
        <end position="94"/>
    </location>
</feature>
<dbReference type="Proteomes" id="UP000325957">
    <property type="component" value="Unassembled WGS sequence"/>
</dbReference>
<feature type="compositionally biased region" description="Polar residues" evidence="1">
    <location>
        <begin position="12"/>
        <end position="21"/>
    </location>
</feature>
<dbReference type="InterPro" id="IPR016566">
    <property type="entry name" value="UCP010219"/>
</dbReference>
<gene>
    <name evidence="3" type="ORF">FCK90_12230</name>
</gene>
<name>A0A5J5KVY6_9MICC</name>
<dbReference type="AlphaFoldDB" id="A0A5J5KVY6"/>
<sequence length="249" mass="26338">MTEPTPDGSQPKPGTSQSQDGPSVEAALSTYAQRSGMRRDASGQLDVMHAIGGWRGLVEAVLPGALFLAVLVLAGSLGPALISALAVAGVFTVIRLIQRQTLVQAVSGLVGVGICALFANVSGQARDYYLPGFYINAVYGAALLLSIVVRWPVLGLIFGYIRGEATRWRAVPVRMKAYRLATLFVVLMFAARLVVQVPLYFADEVAALGIARLVMGVPLYALVLWLGWMVSRPQAVRPGGEPAQGASSS</sequence>
<feature type="region of interest" description="Disordered" evidence="1">
    <location>
        <begin position="1"/>
        <end position="24"/>
    </location>
</feature>
<keyword evidence="4" id="KW-1185">Reference proteome</keyword>
<evidence type="ECO:0000256" key="2">
    <source>
        <dbReference type="SAM" id="Phobius"/>
    </source>
</evidence>
<protein>
    <submittedName>
        <fullName evidence="3">DUF3159 domain-containing protein</fullName>
    </submittedName>
</protein>
<keyword evidence="2" id="KW-0812">Transmembrane</keyword>
<feature type="transmembrane region" description="Helical" evidence="2">
    <location>
        <begin position="101"/>
        <end position="121"/>
    </location>
</feature>